<dbReference type="AlphaFoldDB" id="A0A8T0BNV3"/>
<name>A0A8T0BNV3_SILME</name>
<dbReference type="EMBL" id="JABFDY010000004">
    <property type="protein sequence ID" value="KAF7709031.1"/>
    <property type="molecule type" value="Genomic_DNA"/>
</dbReference>
<sequence length="649" mass="72748">MAESGVISSGHENSVKSLLQCPFEKRTLAEKLKVKELGPDQPDLLIRQQTSEKEMYTRSYSSRWYTKKAWLCGCVSQPKEQAFQIDSFEIKRRNPVTVMHYSEICSYRIVYSSEAKAVEENQKRYENHSAELDKALELLQEQGLFENAWTAFAPEMEAECLECIMERIDEEPEQENEKDDVPEYQLVHEDGDGLVQKNQGTTVECGICTKAVSKLKPGAVMNVLHRPSMVPEARVGSKFTSRFFYFVSGGALILHNPTHSSTLALHNTFTPSRRVKPSQLILYNPTHSSTLALHNTFTPSRRVKPHSSSCTILHSSTLALHNTFTPSRGLNLTAHPAQSYTLLYPRFTQHLHSITRVKPHSSSCTILHTSTLALHNTFTPSRRVNPHSSSCTILHTSTLALHNTFTPSRGLNLTAHPVQSYTPLPSLYNTFTPSRRVNPHSSSCTILHSSTLAVHNTFTPSRRVNPHSSSCTILHTSTSLYTTPSLHHAGLNLTAHPVQSYTLLYLALHNTFTPSRWLNLTAHPVQSTHSSTLAHNTFTPSLVKPHSSSCTILHTSTLALHNTFTPSRGLILTAHPAQSYTPLPSLYTTPSLHHWLNLTAHPVQSYTLLYPRLHNTFTPSRRVNPHSSSCTILHLYPRFTQHLHSITPG</sequence>
<protein>
    <submittedName>
        <fullName evidence="2">Uncharacterized protein</fullName>
    </submittedName>
</protein>
<evidence type="ECO:0000313" key="3">
    <source>
        <dbReference type="Proteomes" id="UP000606274"/>
    </source>
</evidence>
<accession>A0A8T0BNV3</accession>
<evidence type="ECO:0000313" key="2">
    <source>
        <dbReference type="EMBL" id="KAF7709031.1"/>
    </source>
</evidence>
<reference evidence="2" key="1">
    <citation type="submission" date="2020-08" db="EMBL/GenBank/DDBJ databases">
        <title>Chromosome-level assembly of Southern catfish (Silurus meridionalis) provides insights into visual adaptation to the nocturnal and benthic lifestyles.</title>
        <authorList>
            <person name="Zhang Y."/>
            <person name="Wang D."/>
            <person name="Peng Z."/>
        </authorList>
    </citation>
    <scope>NUCLEOTIDE SEQUENCE</scope>
    <source>
        <strain evidence="2">SWU-2019-XX</strain>
        <tissue evidence="2">Muscle</tissue>
    </source>
</reference>
<keyword evidence="3" id="KW-1185">Reference proteome</keyword>
<keyword evidence="1" id="KW-0175">Coiled coil</keyword>
<dbReference type="Proteomes" id="UP000606274">
    <property type="component" value="Unassembled WGS sequence"/>
</dbReference>
<proteinExistence type="predicted"/>
<evidence type="ECO:0000256" key="1">
    <source>
        <dbReference type="SAM" id="Coils"/>
    </source>
</evidence>
<comment type="caution">
    <text evidence="2">The sequence shown here is derived from an EMBL/GenBank/DDBJ whole genome shotgun (WGS) entry which is preliminary data.</text>
</comment>
<gene>
    <name evidence="2" type="ORF">HF521_018088</name>
</gene>
<feature type="coiled-coil region" evidence="1">
    <location>
        <begin position="115"/>
        <end position="142"/>
    </location>
</feature>
<organism evidence="2 3">
    <name type="scientific">Silurus meridionalis</name>
    <name type="common">Southern catfish</name>
    <name type="synonym">Silurus soldatovi meridionalis</name>
    <dbReference type="NCBI Taxonomy" id="175797"/>
    <lineage>
        <taxon>Eukaryota</taxon>
        <taxon>Metazoa</taxon>
        <taxon>Chordata</taxon>
        <taxon>Craniata</taxon>
        <taxon>Vertebrata</taxon>
        <taxon>Euteleostomi</taxon>
        <taxon>Actinopterygii</taxon>
        <taxon>Neopterygii</taxon>
        <taxon>Teleostei</taxon>
        <taxon>Ostariophysi</taxon>
        <taxon>Siluriformes</taxon>
        <taxon>Siluridae</taxon>
        <taxon>Silurus</taxon>
    </lineage>
</organism>